<evidence type="ECO:0000256" key="1">
    <source>
        <dbReference type="SAM" id="MobiDB-lite"/>
    </source>
</evidence>
<dbReference type="WBParaSite" id="BTMF_0000395101-mRNA-1">
    <property type="protein sequence ID" value="BTMF_0000395101-mRNA-1"/>
    <property type="gene ID" value="BTMF_0000395101"/>
</dbReference>
<proteinExistence type="predicted"/>
<name>A0A0R3QC71_9BILA</name>
<dbReference type="STRING" id="42155.A0A0R3QC71"/>
<keyword evidence="3" id="KW-1185">Reference proteome</keyword>
<evidence type="ECO:0000313" key="3">
    <source>
        <dbReference type="Proteomes" id="UP000280834"/>
    </source>
</evidence>
<sequence>MVTSKKKGSLPSKALLDAKKRAAINASLPVSSAPFVDKKPVSHTPARVMMSNTFMDALMDPGHKKPPPKQAKKRSTLNLKPSISVIPSVMVCSFIH</sequence>
<protein>
    <submittedName>
        <fullName evidence="4">Spo12-like protein</fullName>
    </submittedName>
</protein>
<feature type="region of interest" description="Disordered" evidence="1">
    <location>
        <begin position="57"/>
        <end position="78"/>
    </location>
</feature>
<evidence type="ECO:0000313" key="4">
    <source>
        <dbReference type="WBParaSite" id="BTMF_0000395101-mRNA-1"/>
    </source>
</evidence>
<dbReference type="AlphaFoldDB" id="A0A0R3QC71"/>
<evidence type="ECO:0000313" key="2">
    <source>
        <dbReference type="EMBL" id="VDO14369.1"/>
    </source>
</evidence>
<organism evidence="4">
    <name type="scientific">Brugia timori</name>
    <dbReference type="NCBI Taxonomy" id="42155"/>
    <lineage>
        <taxon>Eukaryota</taxon>
        <taxon>Metazoa</taxon>
        <taxon>Ecdysozoa</taxon>
        <taxon>Nematoda</taxon>
        <taxon>Chromadorea</taxon>
        <taxon>Rhabditida</taxon>
        <taxon>Spirurina</taxon>
        <taxon>Spiruromorpha</taxon>
        <taxon>Filarioidea</taxon>
        <taxon>Onchocercidae</taxon>
        <taxon>Brugia</taxon>
    </lineage>
</organism>
<gene>
    <name evidence="2" type="ORF">BTMF_LOCUS3254</name>
</gene>
<reference evidence="2 3" key="2">
    <citation type="submission" date="2018-11" db="EMBL/GenBank/DDBJ databases">
        <authorList>
            <consortium name="Pathogen Informatics"/>
        </authorList>
    </citation>
    <scope>NUCLEOTIDE SEQUENCE [LARGE SCALE GENOMIC DNA]</scope>
</reference>
<accession>A0A0R3QC71</accession>
<dbReference type="Proteomes" id="UP000280834">
    <property type="component" value="Unassembled WGS sequence"/>
</dbReference>
<feature type="compositionally biased region" description="Basic residues" evidence="1">
    <location>
        <begin position="64"/>
        <end position="75"/>
    </location>
</feature>
<dbReference type="EMBL" id="UZAG01002893">
    <property type="protein sequence ID" value="VDO14369.1"/>
    <property type="molecule type" value="Genomic_DNA"/>
</dbReference>
<reference evidence="4" key="1">
    <citation type="submission" date="2017-02" db="UniProtKB">
        <authorList>
            <consortium name="WormBaseParasite"/>
        </authorList>
    </citation>
    <scope>IDENTIFICATION</scope>
</reference>